<evidence type="ECO:0000256" key="1">
    <source>
        <dbReference type="ARBA" id="ARBA00023027"/>
    </source>
</evidence>
<dbReference type="PANTHER" id="PTHR32009:SF146">
    <property type="entry name" value="TIR DOMAIN-CONTAINING PROTEIN"/>
    <property type="match status" value="1"/>
</dbReference>
<accession>A0A2K3KHK0</accession>
<dbReference type="Proteomes" id="UP000236291">
    <property type="component" value="Unassembled WGS sequence"/>
</dbReference>
<sequence>MSDPKYDVFLSFRGKDTRDNFTSHLHKELCGKNIKTFIDDELERGDEINSSLVKAIEESLIYVVILSEHYASSSWCLDELTEILKCKKEYGREVLPVFYEVDPSNVRHQRESYADDFQKHKHRSKDKIDAWKAALTQVANLSGWDSQVTRSLFYLHVLYTEEVVIYV</sequence>
<evidence type="ECO:0000313" key="3">
    <source>
        <dbReference type="EMBL" id="PNX65774.1"/>
    </source>
</evidence>
<protein>
    <submittedName>
        <fullName evidence="3">Disease resistance protein (TIR-NBS-LRR class)</fullName>
    </submittedName>
</protein>
<dbReference type="Pfam" id="PF01582">
    <property type="entry name" value="TIR"/>
    <property type="match status" value="1"/>
</dbReference>
<dbReference type="InterPro" id="IPR035897">
    <property type="entry name" value="Toll_tir_struct_dom_sf"/>
</dbReference>
<gene>
    <name evidence="3" type="ORF">L195_g054710</name>
</gene>
<dbReference type="Gene3D" id="3.40.50.10140">
    <property type="entry name" value="Toll/interleukin-1 receptor homology (TIR) domain"/>
    <property type="match status" value="1"/>
</dbReference>
<name>A0A2K3KHK0_TRIPR</name>
<evidence type="ECO:0000313" key="4">
    <source>
        <dbReference type="Proteomes" id="UP000236291"/>
    </source>
</evidence>
<feature type="domain" description="TIR" evidence="2">
    <location>
        <begin position="4"/>
        <end position="161"/>
    </location>
</feature>
<comment type="caution">
    <text evidence="3">The sequence shown here is derived from an EMBL/GenBank/DDBJ whole genome shotgun (WGS) entry which is preliminary data.</text>
</comment>
<proteinExistence type="predicted"/>
<dbReference type="PANTHER" id="PTHR32009">
    <property type="entry name" value="TMV RESISTANCE PROTEIN N-LIKE"/>
    <property type="match status" value="1"/>
</dbReference>
<dbReference type="InterPro" id="IPR000157">
    <property type="entry name" value="TIR_dom"/>
</dbReference>
<reference evidence="3 4" key="1">
    <citation type="journal article" date="2014" name="Am. J. Bot.">
        <title>Genome assembly and annotation for red clover (Trifolium pratense; Fabaceae).</title>
        <authorList>
            <person name="Istvanek J."/>
            <person name="Jaros M."/>
            <person name="Krenek A."/>
            <person name="Repkova J."/>
        </authorList>
    </citation>
    <scope>NUCLEOTIDE SEQUENCE [LARGE SCALE GENOMIC DNA]</scope>
    <source>
        <strain evidence="4">cv. Tatra</strain>
        <tissue evidence="3">Young leaves</tissue>
    </source>
</reference>
<dbReference type="STRING" id="57577.A0A2K3KHK0"/>
<keyword evidence="1" id="KW-0520">NAD</keyword>
<organism evidence="3 4">
    <name type="scientific">Trifolium pratense</name>
    <name type="common">Red clover</name>
    <dbReference type="NCBI Taxonomy" id="57577"/>
    <lineage>
        <taxon>Eukaryota</taxon>
        <taxon>Viridiplantae</taxon>
        <taxon>Streptophyta</taxon>
        <taxon>Embryophyta</taxon>
        <taxon>Tracheophyta</taxon>
        <taxon>Spermatophyta</taxon>
        <taxon>Magnoliopsida</taxon>
        <taxon>eudicotyledons</taxon>
        <taxon>Gunneridae</taxon>
        <taxon>Pentapetalae</taxon>
        <taxon>rosids</taxon>
        <taxon>fabids</taxon>
        <taxon>Fabales</taxon>
        <taxon>Fabaceae</taxon>
        <taxon>Papilionoideae</taxon>
        <taxon>50 kb inversion clade</taxon>
        <taxon>NPAAA clade</taxon>
        <taxon>Hologalegina</taxon>
        <taxon>IRL clade</taxon>
        <taxon>Trifolieae</taxon>
        <taxon>Trifolium</taxon>
    </lineage>
</organism>
<dbReference type="GO" id="GO:0007165">
    <property type="term" value="P:signal transduction"/>
    <property type="evidence" value="ECO:0007669"/>
    <property type="project" value="InterPro"/>
</dbReference>
<dbReference type="SUPFAM" id="SSF52200">
    <property type="entry name" value="Toll/Interleukin receptor TIR domain"/>
    <property type="match status" value="1"/>
</dbReference>
<evidence type="ECO:0000259" key="2">
    <source>
        <dbReference type="PROSITE" id="PS50104"/>
    </source>
</evidence>
<reference evidence="3 4" key="2">
    <citation type="journal article" date="2017" name="Front. Plant Sci.">
        <title>Gene Classification and Mining of Molecular Markers Useful in Red Clover (Trifolium pratense) Breeding.</title>
        <authorList>
            <person name="Istvanek J."/>
            <person name="Dluhosova J."/>
            <person name="Dluhos P."/>
            <person name="Patkova L."/>
            <person name="Nedelnik J."/>
            <person name="Repkova J."/>
        </authorList>
    </citation>
    <scope>NUCLEOTIDE SEQUENCE [LARGE SCALE GENOMIC DNA]</scope>
    <source>
        <strain evidence="4">cv. Tatra</strain>
        <tissue evidence="3">Young leaves</tissue>
    </source>
</reference>
<dbReference type="PROSITE" id="PS50104">
    <property type="entry name" value="TIR"/>
    <property type="match status" value="1"/>
</dbReference>
<dbReference type="SMART" id="SM00255">
    <property type="entry name" value="TIR"/>
    <property type="match status" value="1"/>
</dbReference>
<dbReference type="EMBL" id="ASHM01096673">
    <property type="protein sequence ID" value="PNX65774.1"/>
    <property type="molecule type" value="Genomic_DNA"/>
</dbReference>
<dbReference type="AlphaFoldDB" id="A0A2K3KHK0"/>
<dbReference type="FunFam" id="3.40.50.10140:FF:000007">
    <property type="entry name" value="Disease resistance protein (TIR-NBS-LRR class)"/>
    <property type="match status" value="1"/>
</dbReference>